<evidence type="ECO:0000256" key="3">
    <source>
        <dbReference type="ARBA" id="ARBA00022729"/>
    </source>
</evidence>
<comment type="caution">
    <text evidence="7">The sequence shown here is derived from an EMBL/GenBank/DDBJ whole genome shotgun (WGS) entry which is preliminary data.</text>
</comment>
<evidence type="ECO:0000256" key="4">
    <source>
        <dbReference type="RuleBase" id="RU003744"/>
    </source>
</evidence>
<proteinExistence type="inferred from homology"/>
<dbReference type="Gene3D" id="3.40.190.10">
    <property type="entry name" value="Periplasmic binding protein-like II"/>
    <property type="match status" value="2"/>
</dbReference>
<dbReference type="Proteomes" id="UP000312512">
    <property type="component" value="Unassembled WGS sequence"/>
</dbReference>
<dbReference type="Pfam" id="PF00497">
    <property type="entry name" value="SBP_bac_3"/>
    <property type="match status" value="1"/>
</dbReference>
<keyword evidence="3 5" id="KW-0732">Signal</keyword>
<dbReference type="GO" id="GO:0030288">
    <property type="term" value="C:outer membrane-bounded periplasmic space"/>
    <property type="evidence" value="ECO:0007669"/>
    <property type="project" value="TreeGrafter"/>
</dbReference>
<accession>A0A5C4WSK2</accession>
<feature type="chain" id="PRO_5038926655" evidence="5">
    <location>
        <begin position="21"/>
        <end position="292"/>
    </location>
</feature>
<feature type="signal peptide" evidence="5">
    <location>
        <begin position="1"/>
        <end position="20"/>
    </location>
</feature>
<gene>
    <name evidence="7" type="ORF">FH608_009305</name>
</gene>
<dbReference type="PANTHER" id="PTHR30085">
    <property type="entry name" value="AMINO ACID ABC TRANSPORTER PERMEASE"/>
    <property type="match status" value="1"/>
</dbReference>
<dbReference type="PANTHER" id="PTHR30085:SF6">
    <property type="entry name" value="ABC TRANSPORTER GLUTAMINE-BINDING PROTEIN GLNH"/>
    <property type="match status" value="1"/>
</dbReference>
<dbReference type="RefSeq" id="WP_139630021.1">
    <property type="nucleotide sequence ID" value="NZ_VDLX02000003.1"/>
</dbReference>
<sequence>MRRTYVALAAALVLGPAACGGGGSYTTVADKIRNTGHVVVGTKWDQPSLGLKAGKGPPQGFDVDVARYIVDHLSGGREVDITWREAPSSAREALLQNGSVDLIAASYSITESRKPKVTFGGPYVIVRQDTLVRADDNRIKNVTDLKGKRICLAAGSNSYRRIVGSPPDGMLALPAELVHAADYSHCVRMLEAHELDAVSTENLALAGYAQREPGRFRLLNDPISVEKWGIGLKHGDAATCEAVNRAIDDMWRDGTATRLLRKWFGKTGVELPASRPDPEGCRSTVGTAPHRG</sequence>
<evidence type="ECO:0000313" key="8">
    <source>
        <dbReference type="Proteomes" id="UP000312512"/>
    </source>
</evidence>
<keyword evidence="8" id="KW-1185">Reference proteome</keyword>
<dbReference type="AlphaFoldDB" id="A0A5C4WSK2"/>
<name>A0A5C4WSK2_9ACTN</name>
<dbReference type="GO" id="GO:0006865">
    <property type="term" value="P:amino acid transport"/>
    <property type="evidence" value="ECO:0007669"/>
    <property type="project" value="TreeGrafter"/>
</dbReference>
<feature type="domain" description="Solute-binding protein family 3/N-terminal" evidence="6">
    <location>
        <begin position="37"/>
        <end position="267"/>
    </location>
</feature>
<reference evidence="7 8" key="1">
    <citation type="submission" date="2019-10" db="EMBL/GenBank/DDBJ databases">
        <title>Nonomuraea sp. nov., isolated from Phyllanthus amarus.</title>
        <authorList>
            <person name="Klykleung N."/>
            <person name="Tanasupawat S."/>
        </authorList>
    </citation>
    <scope>NUCLEOTIDE SEQUENCE [LARGE SCALE GENOMIC DNA]</scope>
    <source>
        <strain evidence="7 8">PA1-10</strain>
    </source>
</reference>
<evidence type="ECO:0000259" key="6">
    <source>
        <dbReference type="SMART" id="SM00062"/>
    </source>
</evidence>
<dbReference type="SUPFAM" id="SSF53850">
    <property type="entry name" value="Periplasmic binding protein-like II"/>
    <property type="match status" value="1"/>
</dbReference>
<dbReference type="SMART" id="SM00062">
    <property type="entry name" value="PBPb"/>
    <property type="match status" value="1"/>
</dbReference>
<dbReference type="GO" id="GO:0005576">
    <property type="term" value="C:extracellular region"/>
    <property type="evidence" value="ECO:0007669"/>
    <property type="project" value="TreeGrafter"/>
</dbReference>
<protein>
    <submittedName>
        <fullName evidence="7">Transporter substrate-binding domain-containing protein</fullName>
    </submittedName>
</protein>
<evidence type="ECO:0000256" key="5">
    <source>
        <dbReference type="SAM" id="SignalP"/>
    </source>
</evidence>
<dbReference type="InterPro" id="IPR018313">
    <property type="entry name" value="SBP_3_CS"/>
</dbReference>
<dbReference type="OrthoDB" id="9807888at2"/>
<dbReference type="InterPro" id="IPR001638">
    <property type="entry name" value="Solute-binding_3/MltF_N"/>
</dbReference>
<organism evidence="7 8">
    <name type="scientific">Nonomuraea phyllanthi</name>
    <dbReference type="NCBI Taxonomy" id="2219224"/>
    <lineage>
        <taxon>Bacteria</taxon>
        <taxon>Bacillati</taxon>
        <taxon>Actinomycetota</taxon>
        <taxon>Actinomycetes</taxon>
        <taxon>Streptosporangiales</taxon>
        <taxon>Streptosporangiaceae</taxon>
        <taxon>Nonomuraea</taxon>
    </lineage>
</organism>
<keyword evidence="2" id="KW-0813">Transport</keyword>
<evidence type="ECO:0000313" key="7">
    <source>
        <dbReference type="EMBL" id="KAB8195704.1"/>
    </source>
</evidence>
<comment type="similarity">
    <text evidence="1 4">Belongs to the bacterial solute-binding protein 3 family.</text>
</comment>
<evidence type="ECO:0000256" key="1">
    <source>
        <dbReference type="ARBA" id="ARBA00010333"/>
    </source>
</evidence>
<dbReference type="InterPro" id="IPR051455">
    <property type="entry name" value="Bact_solute-bind_prot3"/>
</dbReference>
<dbReference type="PROSITE" id="PS01039">
    <property type="entry name" value="SBP_BACTERIAL_3"/>
    <property type="match status" value="1"/>
</dbReference>
<evidence type="ECO:0000256" key="2">
    <source>
        <dbReference type="ARBA" id="ARBA00022448"/>
    </source>
</evidence>
<dbReference type="EMBL" id="VDLX02000003">
    <property type="protein sequence ID" value="KAB8195704.1"/>
    <property type="molecule type" value="Genomic_DNA"/>
</dbReference>